<reference evidence="1" key="1">
    <citation type="submission" date="2005-01" db="EMBL/GenBank/DDBJ databases">
        <authorList>
            <person name="Han Z."/>
        </authorList>
    </citation>
    <scope>NUCLEOTIDE SEQUENCE</scope>
</reference>
<protein>
    <submittedName>
        <fullName evidence="1">SJCHGC07085 protein</fullName>
    </submittedName>
</protein>
<name>Q5BRX5_SCHJA</name>
<dbReference type="SUPFAM" id="SSF56672">
    <property type="entry name" value="DNA/RNA polymerases"/>
    <property type="match status" value="1"/>
</dbReference>
<dbReference type="AlphaFoldDB" id="Q5BRX5"/>
<evidence type="ECO:0000313" key="1">
    <source>
        <dbReference type="EMBL" id="AAX30710.1"/>
    </source>
</evidence>
<sequence length="82" mass="9678">MELPQIYENAKLKQPRRTSWGILLMLMVYNPEKHKVAAILEYPESTAIEQLRAFNGLVRFYERFIPNCASFVKPLTDQLHRN</sequence>
<dbReference type="InterPro" id="IPR043502">
    <property type="entry name" value="DNA/RNA_pol_sf"/>
</dbReference>
<dbReference type="EMBL" id="AY915489">
    <property type="protein sequence ID" value="AAX30710.1"/>
    <property type="molecule type" value="mRNA"/>
</dbReference>
<dbReference type="InterPro" id="IPR043128">
    <property type="entry name" value="Rev_trsase/Diguanyl_cyclase"/>
</dbReference>
<reference evidence="1" key="2">
    <citation type="journal article" date="2006" name="PLoS Pathog.">
        <title>New perspectives on host-parasite interplay by comparative transcriptomic and proteomic analyses of Schistosoma japonicum.</title>
        <authorList>
            <person name="Liu F."/>
            <person name="Lu J."/>
            <person name="Hu W."/>
            <person name="Wang S.Y."/>
            <person name="Cui S.J."/>
            <person name="Chi M."/>
            <person name="Yan Q."/>
            <person name="Wang X.R."/>
            <person name="Song H.D."/>
            <person name="Xu X.N."/>
            <person name="Wang J.J."/>
            <person name="Zhang X.L."/>
            <person name="Zhang X."/>
            <person name="Wang Z.Q."/>
            <person name="Xue C.L."/>
            <person name="Brindley P.J."/>
            <person name="McManus D.P."/>
            <person name="Yang P.Y."/>
            <person name="Feng Z."/>
            <person name="Chen Z."/>
            <person name="Han Z.G."/>
        </authorList>
    </citation>
    <scope>NUCLEOTIDE SEQUENCE</scope>
</reference>
<organism evidence="1">
    <name type="scientific">Schistosoma japonicum</name>
    <name type="common">Blood fluke</name>
    <dbReference type="NCBI Taxonomy" id="6182"/>
    <lineage>
        <taxon>Eukaryota</taxon>
        <taxon>Metazoa</taxon>
        <taxon>Spiralia</taxon>
        <taxon>Lophotrochozoa</taxon>
        <taxon>Platyhelminthes</taxon>
        <taxon>Trematoda</taxon>
        <taxon>Digenea</taxon>
        <taxon>Strigeidida</taxon>
        <taxon>Schistosomatoidea</taxon>
        <taxon>Schistosomatidae</taxon>
        <taxon>Schistosoma</taxon>
    </lineage>
</organism>
<dbReference type="Gene3D" id="3.30.70.270">
    <property type="match status" value="1"/>
</dbReference>
<accession>Q5BRX5</accession>
<proteinExistence type="evidence at transcript level"/>